<dbReference type="STRING" id="199441.BkAM31D_23505"/>
<organism evidence="2 3">
    <name type="scientific">Halalkalibacter krulwichiae</name>
    <dbReference type="NCBI Taxonomy" id="199441"/>
    <lineage>
        <taxon>Bacteria</taxon>
        <taxon>Bacillati</taxon>
        <taxon>Bacillota</taxon>
        <taxon>Bacilli</taxon>
        <taxon>Bacillales</taxon>
        <taxon>Bacillaceae</taxon>
        <taxon>Halalkalibacter</taxon>
    </lineage>
</organism>
<name>A0A1X9MGN5_9BACI</name>
<accession>A0A1X9MGN5</accession>
<protein>
    <submittedName>
        <fullName evidence="2">Tripartite tricarboxylate transporter TctA family protein</fullName>
    </submittedName>
</protein>
<dbReference type="AlphaFoldDB" id="A0A1X9MGN5"/>
<dbReference type="PANTHER" id="PTHR35342">
    <property type="entry name" value="TRICARBOXYLIC TRANSPORT PROTEIN"/>
    <property type="match status" value="1"/>
</dbReference>
<dbReference type="EMBL" id="CP020814">
    <property type="protein sequence ID" value="ARK32598.1"/>
    <property type="molecule type" value="Genomic_DNA"/>
</dbReference>
<dbReference type="PANTHER" id="PTHR35342:SF5">
    <property type="entry name" value="TRICARBOXYLIC TRANSPORT PROTEIN"/>
    <property type="match status" value="1"/>
</dbReference>
<evidence type="ECO:0000259" key="1">
    <source>
        <dbReference type="Pfam" id="PF01970"/>
    </source>
</evidence>
<proteinExistence type="predicted"/>
<dbReference type="Pfam" id="PF01970">
    <property type="entry name" value="TctA"/>
    <property type="match status" value="1"/>
</dbReference>
<feature type="domain" description="DUF112" evidence="1">
    <location>
        <begin position="1"/>
        <end position="92"/>
    </location>
</feature>
<evidence type="ECO:0000313" key="2">
    <source>
        <dbReference type="EMBL" id="ARK32598.1"/>
    </source>
</evidence>
<sequence>MGALPGLGLMIAITLLLPLSYSLSVMDSILLLLACYQGAEYGGSISAITLGIPGTAMASATVVDGYPLAKNKSPGKALAYSITASTIGAIFGDWY</sequence>
<gene>
    <name evidence="2" type="ORF">BkAM31D_23505</name>
</gene>
<dbReference type="Proteomes" id="UP000193006">
    <property type="component" value="Chromosome"/>
</dbReference>
<evidence type="ECO:0000313" key="3">
    <source>
        <dbReference type="Proteomes" id="UP000193006"/>
    </source>
</evidence>
<reference evidence="2 3" key="1">
    <citation type="submission" date="2017-04" db="EMBL/GenBank/DDBJ databases">
        <title>Bacillus krulwichiae AM31D Genome sequencing and assembly.</title>
        <authorList>
            <person name="Krulwich T.A."/>
            <person name="Anastor L."/>
            <person name="Ehrlich R."/>
            <person name="Ehrlich G.D."/>
            <person name="Janto B."/>
        </authorList>
    </citation>
    <scope>NUCLEOTIDE SEQUENCE [LARGE SCALE GENOMIC DNA]</scope>
    <source>
        <strain evidence="2 3">AM31D</strain>
    </source>
</reference>
<dbReference type="InterPro" id="IPR002823">
    <property type="entry name" value="DUF112_TM"/>
</dbReference>
<dbReference type="KEGG" id="bkw:BkAM31D_23505"/>
<keyword evidence="3" id="KW-1185">Reference proteome</keyword>